<dbReference type="InParanoid" id="A0A6P7IPQ3"/>
<evidence type="ECO:0000313" key="4">
    <source>
        <dbReference type="RefSeq" id="XP_028262614.1"/>
    </source>
</evidence>
<comment type="similarity">
    <text evidence="1">Belongs to the TCP11 family.</text>
</comment>
<dbReference type="GO" id="GO:0010737">
    <property type="term" value="P:protein kinase A signaling"/>
    <property type="evidence" value="ECO:0007669"/>
    <property type="project" value="TreeGrafter"/>
</dbReference>
<dbReference type="GO" id="GO:0001669">
    <property type="term" value="C:acrosomal vesicle"/>
    <property type="evidence" value="ECO:0007669"/>
    <property type="project" value="TreeGrafter"/>
</dbReference>
<keyword evidence="3" id="KW-1185">Reference proteome</keyword>
<dbReference type="AlphaFoldDB" id="A0A6P7IPQ3"/>
<evidence type="ECO:0000256" key="1">
    <source>
        <dbReference type="ARBA" id="ARBA00010954"/>
    </source>
</evidence>
<gene>
    <name evidence="4" type="primary">LOC114436516</name>
</gene>
<dbReference type="GO" id="GO:0036126">
    <property type="term" value="C:sperm flagellum"/>
    <property type="evidence" value="ECO:0007669"/>
    <property type="project" value="TreeGrafter"/>
</dbReference>
<reference evidence="4" key="1">
    <citation type="submission" date="2025-08" db="UniProtKB">
        <authorList>
            <consortium name="RefSeq"/>
        </authorList>
    </citation>
    <scope>IDENTIFICATION</scope>
</reference>
<dbReference type="InterPro" id="IPR008862">
    <property type="entry name" value="Tcp11"/>
</dbReference>
<feature type="compositionally biased region" description="Acidic residues" evidence="2">
    <location>
        <begin position="1"/>
        <end position="10"/>
    </location>
</feature>
<proteinExistence type="inferred from homology"/>
<feature type="region of interest" description="Disordered" evidence="2">
    <location>
        <begin position="1"/>
        <end position="30"/>
    </location>
</feature>
<dbReference type="PANTHER" id="PTHR12832">
    <property type="entry name" value="TESTIS-SPECIFIC PROTEIN PBS13 T-COMPLEX 11"/>
    <property type="match status" value="1"/>
</dbReference>
<dbReference type="GeneID" id="114436516"/>
<evidence type="ECO:0000256" key="2">
    <source>
        <dbReference type="SAM" id="MobiDB-lite"/>
    </source>
</evidence>
<accession>A0A6P7IPQ3</accession>
<organism evidence="3 4">
    <name type="scientific">Parambassis ranga</name>
    <name type="common">Indian glassy fish</name>
    <dbReference type="NCBI Taxonomy" id="210632"/>
    <lineage>
        <taxon>Eukaryota</taxon>
        <taxon>Metazoa</taxon>
        <taxon>Chordata</taxon>
        <taxon>Craniata</taxon>
        <taxon>Vertebrata</taxon>
        <taxon>Euteleostomi</taxon>
        <taxon>Actinopterygii</taxon>
        <taxon>Neopterygii</taxon>
        <taxon>Teleostei</taxon>
        <taxon>Neoteleostei</taxon>
        <taxon>Acanthomorphata</taxon>
        <taxon>Ovalentaria</taxon>
        <taxon>Ambassidae</taxon>
        <taxon>Parambassis</taxon>
    </lineage>
</organism>
<dbReference type="RefSeq" id="XP_028262614.1">
    <property type="nucleotide sequence ID" value="XM_028406813.1"/>
</dbReference>
<protein>
    <submittedName>
        <fullName evidence="4">T-complex protein 11-like protein 1</fullName>
    </submittedName>
</protein>
<evidence type="ECO:0000313" key="3">
    <source>
        <dbReference type="Proteomes" id="UP000515145"/>
    </source>
</evidence>
<sequence length="478" mass="53062">MSDQREEDSSTDLPCLVKLESPTGSPPTASLSSLMELENCVSNLSLAHEIVLNGDFCFKPRSPPTDSLEGRVTEVIHRAFWDVLQENLSSDPPNYIHAIVLLQEVKTMLQSLLLPGHVRLRSQLDEVLDMDLIQQEVKHGALDLHRLAAFITDTMASLCAPVRDPEIRALRDLKDPVDLLKEIFRILRLMKTDMVNFTIQSLRPHLLPQAVQYERAKFQQILDQQPASLDDTTAWLRAAASEEASVSDSLAPDSRGPLSATAVLNRAYMRLLRWDPQDQKYPETVLMDRARLDALGQRLQMLVLEASVLLLTNAHCGGVVFSLQGFVGKLRRSVAALLEGSHTREADLKGALSGLGETVLQQVTEALRGQGGAALPQEIQDLLKGQISELWKHNYPVRKLIGERVQGFLRAMLQGGPAKRSPELPAPLGLVNAELAELGMAFGRIVHFNQTVFGPFYAPILRRLLFPPEEAEAEEDVH</sequence>
<dbReference type="PANTHER" id="PTHR12832:SF14">
    <property type="entry name" value="T-COMPLEX PROTEIN 11 HOMOLOG"/>
    <property type="match status" value="1"/>
</dbReference>
<dbReference type="Proteomes" id="UP000515145">
    <property type="component" value="Chromosome 5"/>
</dbReference>
<name>A0A6P7IPQ3_9TELE</name>
<dbReference type="GO" id="GO:1902490">
    <property type="term" value="P:regulation of sperm capacitation"/>
    <property type="evidence" value="ECO:0007669"/>
    <property type="project" value="TreeGrafter"/>
</dbReference>
<dbReference type="Pfam" id="PF05794">
    <property type="entry name" value="Tcp11"/>
    <property type="match status" value="1"/>
</dbReference>